<feature type="transmembrane region" description="Helical" evidence="2">
    <location>
        <begin position="44"/>
        <end position="66"/>
    </location>
</feature>
<feature type="region of interest" description="Disordered" evidence="1">
    <location>
        <begin position="470"/>
        <end position="549"/>
    </location>
</feature>
<evidence type="ECO:0000313" key="4">
    <source>
        <dbReference type="Proteomes" id="UP000239563"/>
    </source>
</evidence>
<feature type="transmembrane region" description="Helical" evidence="2">
    <location>
        <begin position="245"/>
        <end position="268"/>
    </location>
</feature>
<keyword evidence="2" id="KW-0812">Transmembrane</keyword>
<protein>
    <submittedName>
        <fullName evidence="3">Uncharacterized protein</fullName>
    </submittedName>
</protein>
<feature type="transmembrane region" description="Helical" evidence="2">
    <location>
        <begin position="280"/>
        <end position="299"/>
    </location>
</feature>
<feature type="transmembrane region" description="Helical" evidence="2">
    <location>
        <begin position="166"/>
        <end position="190"/>
    </location>
</feature>
<feature type="compositionally biased region" description="Polar residues" evidence="1">
    <location>
        <begin position="403"/>
        <end position="412"/>
    </location>
</feature>
<feature type="compositionally biased region" description="Polar residues" evidence="1">
    <location>
        <begin position="489"/>
        <end position="513"/>
    </location>
</feature>
<feature type="compositionally biased region" description="Polar residues" evidence="1">
    <location>
        <begin position="351"/>
        <end position="385"/>
    </location>
</feature>
<proteinExistence type="predicted"/>
<accession>A0A2N8U5C2</accession>
<gene>
    <name evidence="3" type="ORF">SRS1_11539</name>
</gene>
<feature type="region of interest" description="Disordered" evidence="1">
    <location>
        <begin position="344"/>
        <end position="434"/>
    </location>
</feature>
<dbReference type="Proteomes" id="UP000239563">
    <property type="component" value="Chromosome I"/>
</dbReference>
<dbReference type="AlphaFoldDB" id="A0A2N8U5C2"/>
<organism evidence="3 4">
    <name type="scientific">Sporisorium reilianum f. sp. reilianum</name>
    <dbReference type="NCBI Taxonomy" id="72559"/>
    <lineage>
        <taxon>Eukaryota</taxon>
        <taxon>Fungi</taxon>
        <taxon>Dikarya</taxon>
        <taxon>Basidiomycota</taxon>
        <taxon>Ustilaginomycotina</taxon>
        <taxon>Ustilaginomycetes</taxon>
        <taxon>Ustilaginales</taxon>
        <taxon>Ustilaginaceae</taxon>
        <taxon>Sporisorium</taxon>
    </lineage>
</organism>
<evidence type="ECO:0000256" key="1">
    <source>
        <dbReference type="SAM" id="MobiDB-lite"/>
    </source>
</evidence>
<dbReference type="EMBL" id="LT795054">
    <property type="protein sequence ID" value="SJX60225.1"/>
    <property type="molecule type" value="Genomic_DNA"/>
</dbReference>
<sequence>MPTNATFEQDIAWRHRVLLVVKDAATNATQSAQYVPVELVRNGVTYIILYSMFATLLFVLLCAVLFKNGLSARKRRLLFIWVLGLAMLGGLLGSTLNTVFWAYQLFGNVSEDTMFRLWLSSTAVLYIVPLITHFAIQLRLLSFYPPTLASRKKRIAISILPSLMKLARLTTISITLSNAADAYSVYGFGYTVSRPANDTSNLFTLIFQLVDTVYASAFLLWRYWHLGRRDNELVQHKSHFAVRSLKQFMFAIAFGYVLPTIYALALVLSKALDLGAVDMGFMLVANVYVQAFGAVLASLSSAYKWREDRFTDDLGPDNAVLPGMRNASDPFANGLPPMRDARDAPALESVVSESSAPSRHNFVTSRLSSSDSRRQAANTTQTSEPNPSPLTPIRTGVAASNAGGMQSGNVSPKSFGLRPSGSADDHSPNSKRGTAQFMAETPGTVDGISIDFPVAYALQQYDTRRSSDATLIAPSGGLDKSDAPAHKGSLSSPDAKQPTAPQSRPASRPNSAGTGRMQRHGSSRSVPRDGSLLEEEEITTSPSSPPRDL</sequence>
<evidence type="ECO:0000313" key="3">
    <source>
        <dbReference type="EMBL" id="SJX60225.1"/>
    </source>
</evidence>
<name>A0A2N8U5C2_9BASI</name>
<reference evidence="3 4" key="1">
    <citation type="submission" date="2017-02" db="EMBL/GenBank/DDBJ databases">
        <authorList>
            <person name="Peterson S.W."/>
        </authorList>
    </citation>
    <scope>NUCLEOTIDE SEQUENCE [LARGE SCALE GENOMIC DNA]</scope>
    <source>
        <strain evidence="3 4">SRS1_H2-8</strain>
    </source>
</reference>
<feature type="transmembrane region" description="Helical" evidence="2">
    <location>
        <begin position="202"/>
        <end position="224"/>
    </location>
</feature>
<keyword evidence="2" id="KW-1133">Transmembrane helix</keyword>
<keyword evidence="2" id="KW-0472">Membrane</keyword>
<feature type="transmembrane region" description="Helical" evidence="2">
    <location>
        <begin position="123"/>
        <end position="145"/>
    </location>
</feature>
<feature type="transmembrane region" description="Helical" evidence="2">
    <location>
        <begin position="78"/>
        <end position="103"/>
    </location>
</feature>
<evidence type="ECO:0000256" key="2">
    <source>
        <dbReference type="SAM" id="Phobius"/>
    </source>
</evidence>